<evidence type="ECO:0000256" key="2">
    <source>
        <dbReference type="SAM" id="Phobius"/>
    </source>
</evidence>
<protein>
    <submittedName>
        <fullName evidence="3">Uncharacterized protein</fullName>
    </submittedName>
</protein>
<reference evidence="4" key="1">
    <citation type="journal article" date="2019" name="Int. J. Syst. Evol. Microbiol.">
        <title>The Global Catalogue of Microorganisms (GCM) 10K type strain sequencing project: providing services to taxonomists for standard genome sequencing and annotation.</title>
        <authorList>
            <consortium name="The Broad Institute Genomics Platform"/>
            <consortium name="The Broad Institute Genome Sequencing Center for Infectious Disease"/>
            <person name="Wu L."/>
            <person name="Ma J."/>
        </authorList>
    </citation>
    <scope>NUCLEOTIDE SEQUENCE [LARGE SCALE GENOMIC DNA]</scope>
    <source>
        <strain evidence="4">CGMCC 1.12851</strain>
    </source>
</reference>
<evidence type="ECO:0000313" key="3">
    <source>
        <dbReference type="EMBL" id="GGB59130.1"/>
    </source>
</evidence>
<feature type="region of interest" description="Disordered" evidence="1">
    <location>
        <begin position="59"/>
        <end position="80"/>
    </location>
</feature>
<keyword evidence="2" id="KW-0472">Membrane</keyword>
<dbReference type="EMBL" id="BMGD01000002">
    <property type="protein sequence ID" value="GGB59130.1"/>
    <property type="molecule type" value="Genomic_DNA"/>
</dbReference>
<sequence length="80" mass="8166">MIITQIISKIQSFEIAGGKALTALTAMQVVALGAMSGIGTLHVPQGRRHRAGLKVVKQTTPAPKGAQGDGLLNAGSGAFR</sequence>
<keyword evidence="2" id="KW-0812">Transmembrane</keyword>
<evidence type="ECO:0000313" key="4">
    <source>
        <dbReference type="Proteomes" id="UP000614261"/>
    </source>
</evidence>
<gene>
    <name evidence="3" type="ORF">GCM10010833_12410</name>
</gene>
<keyword evidence="4" id="KW-1185">Reference proteome</keyword>
<proteinExistence type="predicted"/>
<keyword evidence="2" id="KW-1133">Transmembrane helix</keyword>
<accession>A0ABQ1J5B0</accession>
<dbReference type="Proteomes" id="UP000614261">
    <property type="component" value="Unassembled WGS sequence"/>
</dbReference>
<comment type="caution">
    <text evidence="3">The sequence shown here is derived from an EMBL/GenBank/DDBJ whole genome shotgun (WGS) entry which is preliminary data.</text>
</comment>
<feature type="transmembrane region" description="Helical" evidence="2">
    <location>
        <begin position="20"/>
        <end position="41"/>
    </location>
</feature>
<name>A0ABQ1J5B0_9SPHN</name>
<organism evidence="3 4">
    <name type="scientific">Blastomonas aquatica</name>
    <dbReference type="NCBI Taxonomy" id="1510276"/>
    <lineage>
        <taxon>Bacteria</taxon>
        <taxon>Pseudomonadati</taxon>
        <taxon>Pseudomonadota</taxon>
        <taxon>Alphaproteobacteria</taxon>
        <taxon>Sphingomonadales</taxon>
        <taxon>Sphingomonadaceae</taxon>
        <taxon>Blastomonas</taxon>
    </lineage>
</organism>
<evidence type="ECO:0000256" key="1">
    <source>
        <dbReference type="SAM" id="MobiDB-lite"/>
    </source>
</evidence>